<reference evidence="2 3" key="1">
    <citation type="submission" date="2013-02" db="EMBL/GenBank/DDBJ databases">
        <title>The Genome Sequence of Acinetobacter parvus CIP 108168.</title>
        <authorList>
            <consortium name="The Broad Institute Genome Sequencing Platform"/>
            <consortium name="The Broad Institute Genome Sequencing Center for Infectious Disease"/>
            <person name="Cerqueira G."/>
            <person name="Feldgarden M."/>
            <person name="Courvalin P."/>
            <person name="Perichon B."/>
            <person name="Grillot-Courvalin C."/>
            <person name="Clermont D."/>
            <person name="Rocha E."/>
            <person name="Yoon E.-J."/>
            <person name="Nemec A."/>
            <person name="Walker B."/>
            <person name="Young S.K."/>
            <person name="Zeng Q."/>
            <person name="Gargeya S."/>
            <person name="Fitzgerald M."/>
            <person name="Haas B."/>
            <person name="Abouelleil A."/>
            <person name="Alvarado L."/>
            <person name="Arachchi H.M."/>
            <person name="Berlin A.M."/>
            <person name="Chapman S.B."/>
            <person name="Dewar J."/>
            <person name="Goldberg J."/>
            <person name="Griggs A."/>
            <person name="Gujja S."/>
            <person name="Hansen M."/>
            <person name="Howarth C."/>
            <person name="Imamovic A."/>
            <person name="Larimer J."/>
            <person name="McCowan C."/>
            <person name="Murphy C."/>
            <person name="Neiman D."/>
            <person name="Pearson M."/>
            <person name="Priest M."/>
            <person name="Roberts A."/>
            <person name="Saif S."/>
            <person name="Shea T."/>
            <person name="Sisk P."/>
            <person name="Sykes S."/>
            <person name="Wortman J."/>
            <person name="Nusbaum C."/>
            <person name="Birren B."/>
        </authorList>
    </citation>
    <scope>NUCLEOTIDE SEQUENCE [LARGE SCALE GENOMIC DNA]</scope>
    <source>
        <strain evidence="2 3">CIP 108168</strain>
    </source>
</reference>
<dbReference type="PANTHER" id="PTHR35585:SF1">
    <property type="entry name" value="HHE DOMAIN PROTEIN (AFU_ORTHOLOGUE AFUA_4G00730)"/>
    <property type="match status" value="1"/>
</dbReference>
<dbReference type="Proteomes" id="UP000023776">
    <property type="component" value="Unassembled WGS sequence"/>
</dbReference>
<dbReference type="EMBL" id="APOM01000057">
    <property type="protein sequence ID" value="ENU35266.1"/>
    <property type="molecule type" value="Genomic_DNA"/>
</dbReference>
<dbReference type="Gene3D" id="1.20.120.520">
    <property type="entry name" value="nmb1532 protein domain like"/>
    <property type="match status" value="1"/>
</dbReference>
<evidence type="ECO:0000313" key="2">
    <source>
        <dbReference type="EMBL" id="ENU35266.1"/>
    </source>
</evidence>
<gene>
    <name evidence="2" type="ORF">F988_02546</name>
</gene>
<comment type="caution">
    <text evidence="2">The sequence shown here is derived from an EMBL/GenBank/DDBJ whole genome shotgun (WGS) entry which is preliminary data.</text>
</comment>
<sequence>MNIFEALRESHERQRDLSEKLIKTSGMSEERKQLFEDLKNELYAHSVAEDRFLYIPLMFDDVGLDITRHALAEHHEMDELVEKLEETEMSSPSWLGIAKQLSETVHHHLQEEEHKFFQQAGKILADKEKETLGKKYLAEYRKYKKAEKPK</sequence>
<proteinExistence type="predicted"/>
<keyword evidence="3" id="KW-1185">Reference proteome</keyword>
<protein>
    <recommendedName>
        <fullName evidence="1">Hemerythrin-like domain-containing protein</fullName>
    </recommendedName>
</protein>
<evidence type="ECO:0000259" key="1">
    <source>
        <dbReference type="Pfam" id="PF01814"/>
    </source>
</evidence>
<dbReference type="HOGENOM" id="CLU_079417_6_1_6"/>
<dbReference type="PATRIC" id="fig|981333.9.peg.2602"/>
<dbReference type="RefSeq" id="WP_004683367.1">
    <property type="nucleotide sequence ID" value="NZ_AIEB01000018.1"/>
</dbReference>
<evidence type="ECO:0000313" key="3">
    <source>
        <dbReference type="Proteomes" id="UP000023776"/>
    </source>
</evidence>
<accession>N8Q916</accession>
<name>N8Q916_9GAMM</name>
<dbReference type="Pfam" id="PF01814">
    <property type="entry name" value="Hemerythrin"/>
    <property type="match status" value="1"/>
</dbReference>
<dbReference type="GeneID" id="99690871"/>
<dbReference type="AlphaFoldDB" id="N8Q916"/>
<organism evidence="2 3">
    <name type="scientific">Acinetobacter parvus DSM 16617 = CIP 108168</name>
    <dbReference type="NCBI Taxonomy" id="981333"/>
    <lineage>
        <taxon>Bacteria</taxon>
        <taxon>Pseudomonadati</taxon>
        <taxon>Pseudomonadota</taxon>
        <taxon>Gammaproteobacteria</taxon>
        <taxon>Moraxellales</taxon>
        <taxon>Moraxellaceae</taxon>
        <taxon>Acinetobacter</taxon>
    </lineage>
</organism>
<feature type="domain" description="Hemerythrin-like" evidence="1">
    <location>
        <begin position="3"/>
        <end position="119"/>
    </location>
</feature>
<dbReference type="InterPro" id="IPR012312">
    <property type="entry name" value="Hemerythrin-like"/>
</dbReference>
<dbReference type="PANTHER" id="PTHR35585">
    <property type="entry name" value="HHE DOMAIN PROTEIN (AFU_ORTHOLOGUE AFUA_4G00730)"/>
    <property type="match status" value="1"/>
</dbReference>